<feature type="region of interest" description="Disordered" evidence="2">
    <location>
        <begin position="1365"/>
        <end position="1384"/>
    </location>
</feature>
<feature type="compositionally biased region" description="Low complexity" evidence="2">
    <location>
        <begin position="1962"/>
        <end position="2005"/>
    </location>
</feature>
<dbReference type="EMBL" id="CAUYUJ010001233">
    <property type="protein sequence ID" value="CAK0794960.1"/>
    <property type="molecule type" value="Genomic_DNA"/>
</dbReference>
<feature type="compositionally biased region" description="Gly residues" evidence="2">
    <location>
        <begin position="307"/>
        <end position="320"/>
    </location>
</feature>
<sequence>MAGGGPRAKEAVRQDWTCKTCVSKRGRAVVNWGTALKCQACRLPKHACFGANVPLPLPGKATRQPAAESGKAPPWAGGPPLAVQLAQAQWELQELRNQLKGGSGAGGGGPQLAGAQDMVVDDGAAASADDAALAAEINECEAGLQALKDVAADWAKTPRDELRARTHAIANKAKQCAERMDKADGAMRKAKAALQRAQEALHTEQAHAELLALQAALQPELAALHQQAPQVPPPRAAGQATASDVIGGPGIAVGELEAIMRAQLAEHPGDEQPVPAEARKRMAGALGERLAELQRRAGPAAEAAAGEGHGAADGRAGGGPSPAAAAQQSAAATAGAEDARPRQPRQESLEQLQLHLQKIGLEHKGDEEAVRARCAALARGGPQPHHGAAGPQRVVPDHGEGHPRRMIVAAGVSMAPCFKGLRQHSDAAVLLVQEHNAKDHDRLATLQHATLDHGDAGARAAAAAAARGSDVASGGAAAWARTHVVVADPPFLDIPVLAEARPVAAHVRWGVAGGPVAISAYLREGVGWNEKNQRLGMILVRCLARLNAAGLDWVVGGDFNMSAETFPMQLVHDVRGLRAAPDTATCRPRASAWSTIGYFLCAANLAPRPGKPQVLEVGTQHRLSLRRSRRSAAQLPVAWDAVVEAIDQELLGGRNHAGAGRAKYVGRRARHAMGVGAHVANALRQLHGAGLLCTIDARQHDKLAAFLLEAGAYMRKIAVQHRGIALLPHWIQAARVVEQASGQHEEALKRQQQAWAKWADDAFSRGAGQAHRGSKVRDLQEVVSVWHGEQQPMSRPVDIGEWEPLPELTVEQLRQAAHSFPCSTAIAPAKIGMQVVVAGARRGVQGLAAAAPQRSVDIWGLGAGRSSSEAAFALNLETEVAVNLQEQVITVPMDARKFFETVVPAALPQEARQPRMPLPLARLLLELCRQPVRLQAFGSVSYDVVSAPVDDVTLQRVGEAACNNQPLWAAVTHSGERHAGSRGLQRLRWARNLDRDPGGRGTERRQTKLRPQALARRRGRLAAPKRAAGRQAAFLRRTALLPSAGHGAGATGIMGDELRRPWAEANRLAGARPATMARVAKYASWIWEQRTSPGRPLRARAIIMEKMIERPSRASARGSISSTTLTLWRIGWRTWSSTALVADEEQHVQLLTTSPSDLKAFLFAGVGRWQGRRIMGHFAEMQPLGPLWLRALRLCAGIKGAVRLADSATRLACGEEDDTPGHRHYGCEALLLAQHGEEEQSVLPGRPQEVWASMRDEGSQLGQRLRARGCGATGWGERRGDIALTDGSGLASSMPELRRRGWPLAQLGANAAPVRAAFGALPGPLQTAGRAERGALLRAAQLLVSQVKFVAANLLALAREAGSQGEGLEQAGAAHTAARRRLRRRPTRPNAFWIPAHKDVQGHLELGARQHAVAQVYVDVCGIEAQHHKEVAACIGWATQRCLQLGERQQPPAGPAPRATAVEHALVDVGGRRGLLGRGRGRRSRARPGAALQQPLRAACEPSRLARIKSGAEILHLGARARPGAEAGARAVAAPREAEGDGGDPPLESGRPWHDTEEDVLAHEDHRLRRAGPAVFCEVCAAWMQTRAGRGLQRPCQGPPRNRAHCARTYVSNLGARRDKLLRSLDTKAGRPFGGAGGPGARRPTAGLSEVGCRLAGVYRAAASRLLAAAAARVASQPSASGSAAQARTAGAAGRSTGEIGTTSREPLIAKRLSPNPPPSRSINGPLELGGIAGAGDAAEQRGGAGVLEAMSSAGHPPPQAPPRPPASGHACEASRLLAAAAARAAAARSSGAASRPRPAARFAICSRRPAEVVAKRQPREPLPRGPPRPTATACRLARWARWWIAATLTEAQLADDWRLHCVPYVEAALGQPRRRALARVMGRTAKQLARDMCDRAWARGGVDRRAFMRYRRGLSFSQAWIADSMRRHETEALRRWLADPGRPPGAPRVGWAPGERRRPRAQGAGVAAVGSGSSGQRDGDPAGEAAAGQPRAAGAAARPPTGAEVPSSKEEAAGFIPQGSPPQPSPSPPLSGEEG</sequence>
<dbReference type="InterPro" id="IPR036691">
    <property type="entry name" value="Endo/exonu/phosph_ase_sf"/>
</dbReference>
<evidence type="ECO:0000313" key="3">
    <source>
        <dbReference type="EMBL" id="CAK0794960.1"/>
    </source>
</evidence>
<proteinExistence type="predicted"/>
<evidence type="ECO:0000256" key="1">
    <source>
        <dbReference type="SAM" id="Coils"/>
    </source>
</evidence>
<protein>
    <submittedName>
        <fullName evidence="3">Uncharacterized protein</fullName>
    </submittedName>
</protein>
<feature type="compositionally biased region" description="Pro residues" evidence="2">
    <location>
        <begin position="2020"/>
        <end position="2030"/>
    </location>
</feature>
<feature type="compositionally biased region" description="Pro residues" evidence="2">
    <location>
        <begin position="1756"/>
        <end position="1766"/>
    </location>
</feature>
<evidence type="ECO:0000256" key="2">
    <source>
        <dbReference type="SAM" id="MobiDB-lite"/>
    </source>
</evidence>
<feature type="coiled-coil region" evidence="1">
    <location>
        <begin position="180"/>
        <end position="207"/>
    </location>
</feature>
<name>A0ABN9PTT7_9DINO</name>
<feature type="region of interest" description="Disordered" evidence="2">
    <location>
        <begin position="1938"/>
        <end position="2036"/>
    </location>
</feature>
<feature type="region of interest" description="Disordered" evidence="2">
    <location>
        <begin position="989"/>
        <end position="1009"/>
    </location>
</feature>
<feature type="region of interest" description="Disordered" evidence="2">
    <location>
        <begin position="293"/>
        <end position="348"/>
    </location>
</feature>
<feature type="region of interest" description="Disordered" evidence="2">
    <location>
        <begin position="1473"/>
        <end position="1495"/>
    </location>
</feature>
<dbReference type="Proteomes" id="UP001189429">
    <property type="component" value="Unassembled WGS sequence"/>
</dbReference>
<feature type="compositionally biased region" description="Basic and acidic residues" evidence="2">
    <location>
        <begin position="991"/>
        <end position="1006"/>
    </location>
</feature>
<evidence type="ECO:0000313" key="4">
    <source>
        <dbReference type="Proteomes" id="UP001189429"/>
    </source>
</evidence>
<reference evidence="3" key="1">
    <citation type="submission" date="2023-10" db="EMBL/GenBank/DDBJ databases">
        <authorList>
            <person name="Chen Y."/>
            <person name="Shah S."/>
            <person name="Dougan E. K."/>
            <person name="Thang M."/>
            <person name="Chan C."/>
        </authorList>
    </citation>
    <scope>NUCLEOTIDE SEQUENCE [LARGE SCALE GENOMIC DNA]</scope>
</reference>
<feature type="region of interest" description="Disordered" evidence="2">
    <location>
        <begin position="1526"/>
        <end position="1553"/>
    </location>
</feature>
<feature type="compositionally biased region" description="Low complexity" evidence="2">
    <location>
        <begin position="296"/>
        <end position="306"/>
    </location>
</feature>
<feature type="region of interest" description="Disordered" evidence="2">
    <location>
        <begin position="1676"/>
        <end position="1771"/>
    </location>
</feature>
<feature type="compositionally biased region" description="Low complexity" evidence="2">
    <location>
        <begin position="1676"/>
        <end position="1698"/>
    </location>
</feature>
<comment type="caution">
    <text evidence="3">The sequence shown here is derived from an EMBL/GenBank/DDBJ whole genome shotgun (WGS) entry which is preliminary data.</text>
</comment>
<organism evidence="3 4">
    <name type="scientific">Prorocentrum cordatum</name>
    <dbReference type="NCBI Taxonomy" id="2364126"/>
    <lineage>
        <taxon>Eukaryota</taxon>
        <taxon>Sar</taxon>
        <taxon>Alveolata</taxon>
        <taxon>Dinophyceae</taxon>
        <taxon>Prorocentrales</taxon>
        <taxon>Prorocentraceae</taxon>
        <taxon>Prorocentrum</taxon>
    </lineage>
</organism>
<dbReference type="SUPFAM" id="SSF56219">
    <property type="entry name" value="DNase I-like"/>
    <property type="match status" value="1"/>
</dbReference>
<keyword evidence="1" id="KW-0175">Coiled coil</keyword>
<keyword evidence="4" id="KW-1185">Reference proteome</keyword>
<feature type="compositionally biased region" description="Low complexity" evidence="2">
    <location>
        <begin position="1526"/>
        <end position="1535"/>
    </location>
</feature>
<accession>A0ABN9PTT7</accession>
<gene>
    <name evidence="3" type="ORF">PCOR1329_LOCUS4775</name>
</gene>
<feature type="compositionally biased region" description="Low complexity" evidence="2">
    <location>
        <begin position="321"/>
        <end position="336"/>
    </location>
</feature>
<feature type="compositionally biased region" description="Basic and acidic residues" evidence="2">
    <location>
        <begin position="337"/>
        <end position="348"/>
    </location>
</feature>